<gene>
    <name evidence="1" type="ORF">Q4521_16795</name>
</gene>
<proteinExistence type="predicted"/>
<dbReference type="Gene3D" id="3.40.30.10">
    <property type="entry name" value="Glutaredoxin"/>
    <property type="match status" value="1"/>
</dbReference>
<dbReference type="EMBL" id="JAUOPB010000013">
    <property type="protein sequence ID" value="MDO6424146.1"/>
    <property type="molecule type" value="Genomic_DNA"/>
</dbReference>
<dbReference type="SUPFAM" id="SSF52833">
    <property type="entry name" value="Thioredoxin-like"/>
    <property type="match status" value="1"/>
</dbReference>
<dbReference type="AlphaFoldDB" id="A0AAW7X8V3"/>
<dbReference type="Proteomes" id="UP001169760">
    <property type="component" value="Unassembled WGS sequence"/>
</dbReference>
<dbReference type="Pfam" id="PF05768">
    <property type="entry name" value="Glrx-like"/>
    <property type="match status" value="1"/>
</dbReference>
<dbReference type="InterPro" id="IPR008554">
    <property type="entry name" value="Glutaredoxin-like"/>
</dbReference>
<accession>A0AAW7X8V3</accession>
<dbReference type="RefSeq" id="WP_303493583.1">
    <property type="nucleotide sequence ID" value="NZ_JAUOPB010000013.1"/>
</dbReference>
<sequence length="90" mass="9899">MSVYHFTLFSTLGCHLCEVAQSVLVHAACIDEASIGVCDIATDDELIKLYGESIPVLQHNNSGQELKWPFDEDALQQFMRGLPEASSGEQ</sequence>
<evidence type="ECO:0000313" key="2">
    <source>
        <dbReference type="Proteomes" id="UP001169760"/>
    </source>
</evidence>
<evidence type="ECO:0000313" key="1">
    <source>
        <dbReference type="EMBL" id="MDO6424146.1"/>
    </source>
</evidence>
<comment type="caution">
    <text evidence="1">The sequence shown here is derived from an EMBL/GenBank/DDBJ whole genome shotgun (WGS) entry which is preliminary data.</text>
</comment>
<reference evidence="1" key="1">
    <citation type="submission" date="2023-07" db="EMBL/GenBank/DDBJ databases">
        <title>Genome content predicts the carbon catabolic preferences of heterotrophic bacteria.</title>
        <authorList>
            <person name="Gralka M."/>
        </authorList>
    </citation>
    <scope>NUCLEOTIDE SEQUENCE</scope>
    <source>
        <strain evidence="1">I3M17_2</strain>
    </source>
</reference>
<organism evidence="1 2">
    <name type="scientific">Saccharophagus degradans</name>
    <dbReference type="NCBI Taxonomy" id="86304"/>
    <lineage>
        <taxon>Bacteria</taxon>
        <taxon>Pseudomonadati</taxon>
        <taxon>Pseudomonadota</taxon>
        <taxon>Gammaproteobacteria</taxon>
        <taxon>Cellvibrionales</taxon>
        <taxon>Cellvibrionaceae</taxon>
        <taxon>Saccharophagus</taxon>
    </lineage>
</organism>
<protein>
    <submittedName>
        <fullName evidence="1">Glutaredoxin family protein</fullName>
    </submittedName>
</protein>
<name>A0AAW7X8V3_9GAMM</name>
<dbReference type="InterPro" id="IPR036249">
    <property type="entry name" value="Thioredoxin-like_sf"/>
</dbReference>